<evidence type="ECO:0000256" key="6">
    <source>
        <dbReference type="ARBA" id="ARBA00034116"/>
    </source>
</evidence>
<dbReference type="eggNOG" id="ENOG502QPRZ">
    <property type="taxonomic scope" value="Eukaryota"/>
</dbReference>
<feature type="region of interest" description="Disordered" evidence="9">
    <location>
        <begin position="1"/>
        <end position="85"/>
    </location>
</feature>
<dbReference type="Proteomes" id="UP000195557">
    <property type="component" value="Unassembled WGS sequence"/>
</dbReference>
<protein>
    <recommendedName>
        <fullName evidence="7">Cilia- and flagella-associated protein 45</fullName>
    </recommendedName>
</protein>
<accession>A0A1Y5I6B5</accession>
<sequence>MNEMRLRAGGKWDAGALETTVTTASDDAEERRRRETARRERMRVADATRAARRARAEAADAEADGPRRTLREDEDDAARRAAAAKLEDDLPGVREMNSMVLFGKVMMTRDAQIEEKRVARLKADEERRRLDESMERERVDAVKRAEIREIERSKEMRRGAETIREQIAERERDRANEVAELEREALKRKEDVERAIASDVAEKQRKREDVIKLFEQIDAENREQIKRKAEVERAEREADERAMEYLRLKDERDAAKAAEEEAQRRERELETARLRSLQEKYIDGRAERDLMRARKLQDDHERAMRAKEATERDKRRQMLLDLSEARVAQHEDKVRTREREKELERIDAERVRREHAVQVEAERQRDAERRAANVAHKLHVIGQIEANDEAKRRTKLSAAADAAEERARARRERDTLEMIRARKIKELENARVPAKYVVELKSKKTTCA</sequence>
<proteinExistence type="inferred from homology"/>
<dbReference type="PANTHER" id="PTHR15504:SF0">
    <property type="entry name" value="CILIA- AND FLAGELLA-ASSOCIATED PROTEIN 45"/>
    <property type="match status" value="1"/>
</dbReference>
<evidence type="ECO:0000256" key="1">
    <source>
        <dbReference type="ARBA" id="ARBA00004230"/>
    </source>
</evidence>
<gene>
    <name evidence="11" type="ORF">BE221DRAFT_98645</name>
</gene>
<evidence type="ECO:0000256" key="2">
    <source>
        <dbReference type="ARBA" id="ARBA00022846"/>
    </source>
</evidence>
<keyword evidence="4" id="KW-0969">Cilium</keyword>
<comment type="similarity">
    <text evidence="6">Belongs to the CFAP45 family.</text>
</comment>
<dbReference type="InterPro" id="IPR043597">
    <property type="entry name" value="TPH_dom"/>
</dbReference>
<evidence type="ECO:0000256" key="4">
    <source>
        <dbReference type="ARBA" id="ARBA00023069"/>
    </source>
</evidence>
<feature type="compositionally biased region" description="Basic and acidic residues" evidence="9">
    <location>
        <begin position="54"/>
        <end position="71"/>
    </location>
</feature>
<dbReference type="PANTHER" id="PTHR15504">
    <property type="entry name" value="NASOPHARYNGEAL EPITHELIUM SPECIFIC PROTEIN 1"/>
    <property type="match status" value="1"/>
</dbReference>
<comment type="subcellular location">
    <subcellularLocation>
        <location evidence="1">Cell projection</location>
        <location evidence="1">Cilium</location>
        <location evidence="1">Flagellum</location>
    </subcellularLocation>
</comment>
<evidence type="ECO:0000256" key="7">
    <source>
        <dbReference type="ARBA" id="ARBA00034142"/>
    </source>
</evidence>
<keyword evidence="2" id="KW-0282">Flagellum</keyword>
<feature type="domain" description="Trichohyalin-plectin-homology" evidence="10">
    <location>
        <begin position="88"/>
        <end position="433"/>
    </location>
</feature>
<dbReference type="Pfam" id="PF13868">
    <property type="entry name" value="TPH"/>
    <property type="match status" value="1"/>
</dbReference>
<evidence type="ECO:0000313" key="11">
    <source>
        <dbReference type="EMBL" id="OUS44247.1"/>
    </source>
</evidence>
<evidence type="ECO:0000259" key="10">
    <source>
        <dbReference type="Pfam" id="PF13868"/>
    </source>
</evidence>
<keyword evidence="5" id="KW-0966">Cell projection</keyword>
<name>A0A1Y5I6B5_OSTTA</name>
<evidence type="ECO:0000256" key="8">
    <source>
        <dbReference type="SAM" id="Coils"/>
    </source>
</evidence>
<feature type="coiled-coil region" evidence="8">
    <location>
        <begin position="217"/>
        <end position="340"/>
    </location>
</feature>
<organism evidence="11">
    <name type="scientific">Ostreococcus tauri</name>
    <name type="common">Marine green alga</name>
    <dbReference type="NCBI Taxonomy" id="70448"/>
    <lineage>
        <taxon>Eukaryota</taxon>
        <taxon>Viridiplantae</taxon>
        <taxon>Chlorophyta</taxon>
        <taxon>Mamiellophyceae</taxon>
        <taxon>Mamiellales</taxon>
        <taxon>Bathycoccaceae</taxon>
        <taxon>Ostreococcus</taxon>
    </lineage>
</organism>
<dbReference type="InterPro" id="IPR033253">
    <property type="entry name" value="CFAP45"/>
</dbReference>
<keyword evidence="3 8" id="KW-0175">Coiled coil</keyword>
<dbReference type="GO" id="GO:0031514">
    <property type="term" value="C:motile cilium"/>
    <property type="evidence" value="ECO:0007669"/>
    <property type="project" value="UniProtKB-SubCell"/>
</dbReference>
<dbReference type="AlphaFoldDB" id="A0A1Y5I6B5"/>
<feature type="compositionally biased region" description="Basic and acidic residues" evidence="9">
    <location>
        <begin position="29"/>
        <end position="46"/>
    </location>
</feature>
<reference evidence="11" key="1">
    <citation type="submission" date="2017-04" db="EMBL/GenBank/DDBJ databases">
        <title>Population genomics of picophytoplankton unveils novel chromosome hypervariability.</title>
        <authorList>
            <consortium name="DOE Joint Genome Institute"/>
            <person name="Blanc-Mathieu R."/>
            <person name="Krasovec M."/>
            <person name="Hebrard M."/>
            <person name="Yau S."/>
            <person name="Desgranges E."/>
            <person name="Martin J."/>
            <person name="Schackwitz W."/>
            <person name="Kuo A."/>
            <person name="Salin G."/>
            <person name="Donnadieu C."/>
            <person name="Desdevises Y."/>
            <person name="Sanchez-Ferandin S."/>
            <person name="Moreau H."/>
            <person name="Rivals E."/>
            <person name="Grigoriev I.V."/>
            <person name="Grimsley N."/>
            <person name="Eyre-Walker A."/>
            <person name="Piganeau G."/>
        </authorList>
    </citation>
    <scope>NUCLEOTIDE SEQUENCE [LARGE SCALE GENOMIC DNA]</scope>
    <source>
        <strain evidence="11">RCC 1115</strain>
    </source>
</reference>
<evidence type="ECO:0000256" key="9">
    <source>
        <dbReference type="SAM" id="MobiDB-lite"/>
    </source>
</evidence>
<dbReference type="EMBL" id="KZ155825">
    <property type="protein sequence ID" value="OUS44247.1"/>
    <property type="molecule type" value="Genomic_DNA"/>
</dbReference>
<evidence type="ECO:0000256" key="3">
    <source>
        <dbReference type="ARBA" id="ARBA00023054"/>
    </source>
</evidence>
<evidence type="ECO:0000256" key="5">
    <source>
        <dbReference type="ARBA" id="ARBA00023273"/>
    </source>
</evidence>